<protein>
    <submittedName>
        <fullName evidence="1">CYFA0S22e01090g1_1</fullName>
    </submittedName>
</protein>
<dbReference type="PANTHER" id="PTHR45458:SF1">
    <property type="entry name" value="SHORT CHAIN DEHYDROGENASE"/>
    <property type="match status" value="1"/>
</dbReference>
<organism evidence="1">
    <name type="scientific">Cyberlindnera fabianii</name>
    <name type="common">Yeast</name>
    <name type="synonym">Hansenula fabianii</name>
    <dbReference type="NCBI Taxonomy" id="36022"/>
    <lineage>
        <taxon>Eukaryota</taxon>
        <taxon>Fungi</taxon>
        <taxon>Dikarya</taxon>
        <taxon>Ascomycota</taxon>
        <taxon>Saccharomycotina</taxon>
        <taxon>Saccharomycetes</taxon>
        <taxon>Phaffomycetales</taxon>
        <taxon>Phaffomycetaceae</taxon>
        <taxon>Cyberlindnera</taxon>
    </lineage>
</organism>
<evidence type="ECO:0000313" key="1">
    <source>
        <dbReference type="EMBL" id="CDR46192.1"/>
    </source>
</evidence>
<dbReference type="OrthoDB" id="4096546at2759"/>
<dbReference type="Gene3D" id="3.40.50.720">
    <property type="entry name" value="NAD(P)-binding Rossmann-like Domain"/>
    <property type="match status" value="1"/>
</dbReference>
<dbReference type="InterPro" id="IPR052184">
    <property type="entry name" value="SDR_enzymes"/>
</dbReference>
<dbReference type="VEuPathDB" id="FungiDB:BON22_1961"/>
<dbReference type="AlphaFoldDB" id="A0A061B8E4"/>
<dbReference type="PhylomeDB" id="A0A061B8E4"/>
<dbReference type="PANTHER" id="PTHR45458">
    <property type="entry name" value="SHORT-CHAIN DEHYDROGENASE/REDUCTASE SDR"/>
    <property type="match status" value="1"/>
</dbReference>
<reference evidence="1" key="1">
    <citation type="journal article" date="2014" name="Genome Announc.">
        <title>Genome sequence of the yeast Cyberlindnera fabianii (Hansenula fabianii).</title>
        <authorList>
            <person name="Freel K.C."/>
            <person name="Sarilar V."/>
            <person name="Neuveglise C."/>
            <person name="Devillers H."/>
            <person name="Friedrich A."/>
            <person name="Schacherer J."/>
        </authorList>
    </citation>
    <scope>NUCLEOTIDE SEQUENCE</scope>
    <source>
        <strain evidence="1">YJS4271</strain>
    </source>
</reference>
<dbReference type="InterPro" id="IPR002347">
    <property type="entry name" value="SDR_fam"/>
</dbReference>
<dbReference type="EMBL" id="LK052907">
    <property type="protein sequence ID" value="CDR46192.1"/>
    <property type="molecule type" value="Genomic_DNA"/>
</dbReference>
<dbReference type="CDD" id="cd05325">
    <property type="entry name" value="carb_red_sniffer_like_SDR_c"/>
    <property type="match status" value="1"/>
</dbReference>
<sequence>MPTKTYFITGANRGIGKELVKQLLTNPENRVIATCRRTDAIPELQVTKNPNLVILRLDYSDTNTLINLATELERLQWAIDVFIANAALNTAKHGVLDSSPEEYQQFFKVNTIGPIETLKVLKPFMMKSNTRKVIFKSSILGSINGFPDVLAQAYPCAPYSVSKASLNMITKLLSYELAKDGFVVVSYHPGMINTKAKETNDDISAKPDFKPDVNFIKIVSREALSIEDGVKKELDIINGLTKEDSGKFISHTGEEIDF</sequence>
<dbReference type="InterPro" id="IPR036291">
    <property type="entry name" value="NAD(P)-bd_dom_sf"/>
</dbReference>
<dbReference type="GO" id="GO:0016616">
    <property type="term" value="F:oxidoreductase activity, acting on the CH-OH group of donors, NAD or NADP as acceptor"/>
    <property type="evidence" value="ECO:0007669"/>
    <property type="project" value="TreeGrafter"/>
</dbReference>
<proteinExistence type="predicted"/>
<dbReference type="PRINTS" id="PR00081">
    <property type="entry name" value="GDHRDH"/>
</dbReference>
<gene>
    <name evidence="1" type="ORF">CYFA0S_22e01090g</name>
</gene>
<accession>A0A061B8E4</accession>
<name>A0A061B8E4_CYBFA</name>
<dbReference type="SUPFAM" id="SSF51735">
    <property type="entry name" value="NAD(P)-binding Rossmann-fold domains"/>
    <property type="match status" value="1"/>
</dbReference>
<dbReference type="Pfam" id="PF00106">
    <property type="entry name" value="adh_short"/>
    <property type="match status" value="1"/>
</dbReference>